<dbReference type="KEGG" id="dpt:Deipr_1752"/>
<proteinExistence type="predicted"/>
<dbReference type="AlphaFoldDB" id="F0RL93"/>
<reference evidence="1 2" key="2">
    <citation type="journal article" date="2012" name="Stand. Genomic Sci.">
        <title>Complete genome sequence of the orange-red pigmented, radioresistant Deinococcus proteolyticus type strain (MRP(T)).</title>
        <authorList>
            <person name="Copeland A."/>
            <person name="Zeytun A."/>
            <person name="Yassawong M."/>
            <person name="Nolan M."/>
            <person name="Lucas S."/>
            <person name="Hammon N."/>
            <person name="Deshpande S."/>
            <person name="Cheng J.F."/>
            <person name="Han C."/>
            <person name="Tapia R."/>
            <person name="Goodwin L.A."/>
            <person name="Pitluck S."/>
            <person name="Mavromatis K."/>
            <person name="Liolios K."/>
            <person name="Pagani I."/>
            <person name="Ivanova N."/>
            <person name="Mikhailova N."/>
            <person name="Pati A."/>
            <person name="Chen A."/>
            <person name="Palaniappan K."/>
            <person name="Land M."/>
            <person name="Hauser L."/>
            <person name="Jeffries C.D."/>
            <person name="Brambilla E.M."/>
            <person name="Rohde M."/>
            <person name="Sikorski J."/>
            <person name="Pukall R."/>
            <person name="Goker M."/>
            <person name="Detter J.C."/>
            <person name="Woyke T."/>
            <person name="Bristow J."/>
            <person name="Eisen J.A."/>
            <person name="Markowitz V."/>
            <person name="Hugenholtz P."/>
            <person name="Kyrpides N.C."/>
            <person name="Klenk H.P."/>
            <person name="Lapidus A."/>
        </authorList>
    </citation>
    <scope>NUCLEOTIDE SEQUENCE [LARGE SCALE GENOMIC DNA]</scope>
    <source>
        <strain evidence="2">ATCC 35074 / DSM 20540 / JCM 6276 / NBRC 101906 / NCIMB 13154 / VKM Ac-1939 / CCM 2703 / MRP</strain>
    </source>
</reference>
<name>F0RL93_DEIPM</name>
<organism evidence="1 2">
    <name type="scientific">Deinococcus proteolyticus (strain ATCC 35074 / DSM 20540 / JCM 6276 / NBRC 101906 / NCIMB 13154 / VKM Ac-1939 / CCM 2703 / MRP)</name>
    <dbReference type="NCBI Taxonomy" id="693977"/>
    <lineage>
        <taxon>Bacteria</taxon>
        <taxon>Thermotogati</taxon>
        <taxon>Deinococcota</taxon>
        <taxon>Deinococci</taxon>
        <taxon>Deinococcales</taxon>
        <taxon>Deinococcaceae</taxon>
        <taxon>Deinococcus</taxon>
    </lineage>
</organism>
<reference evidence="2" key="1">
    <citation type="submission" date="2011-02" db="EMBL/GenBank/DDBJ databases">
        <title>The complete sequence of chromosome of Deinococcus proteolyticus DSM 20540.</title>
        <authorList>
            <consortium name="US DOE Joint Genome Institute (JGI-PGF)"/>
            <person name="Lucas S."/>
            <person name="Copeland A."/>
            <person name="Lapidus A."/>
            <person name="Bruce D."/>
            <person name="Goodwin L."/>
            <person name="Pitluck S."/>
            <person name="Kyrpides N."/>
            <person name="Mavromatis K."/>
            <person name="Pagani I."/>
            <person name="Ivanova N."/>
            <person name="Ovchinnikova G."/>
            <person name="Zeytun A."/>
            <person name="Detter J.C."/>
            <person name="Han C."/>
            <person name="Land M."/>
            <person name="Hauser L."/>
            <person name="Markowitz V."/>
            <person name="Cheng J.-F."/>
            <person name="Hugenholtz P."/>
            <person name="Woyke T."/>
            <person name="Wu D."/>
            <person name="Pukall R."/>
            <person name="Steenblock K."/>
            <person name="Brambilla E."/>
            <person name="Klenk H.-P."/>
            <person name="Eisen J.A."/>
        </authorList>
    </citation>
    <scope>NUCLEOTIDE SEQUENCE [LARGE SCALE GENOMIC DNA]</scope>
    <source>
        <strain evidence="2">ATCC 35074 / DSM 20540 / JCM 6276 / NBRC 101906 / NCIMB 13154 / VKM Ac-1939 / CCM 2703 / MRP</strain>
    </source>
</reference>
<keyword evidence="2" id="KW-1185">Reference proteome</keyword>
<protein>
    <submittedName>
        <fullName evidence="1">Uncharacterized protein</fullName>
    </submittedName>
</protein>
<accession>F0RL93</accession>
<gene>
    <name evidence="1" type="ordered locus">Deipr_1752</name>
</gene>
<sequence>MCSQVKDIVSIRLSHCRAERAASEGQYHLAALHYRNCLEAAERREDSQAVRFFALRLAHCYTSMGLSAKAQAFADLAEYAPAQPVRRRPDSDAPAGGALG</sequence>
<evidence type="ECO:0000313" key="1">
    <source>
        <dbReference type="EMBL" id="ADY26885.1"/>
    </source>
</evidence>
<dbReference type="Proteomes" id="UP000007718">
    <property type="component" value="Chromosome"/>
</dbReference>
<dbReference type="EMBL" id="CP002536">
    <property type="protein sequence ID" value="ADY26885.1"/>
    <property type="molecule type" value="Genomic_DNA"/>
</dbReference>
<evidence type="ECO:0000313" key="2">
    <source>
        <dbReference type="Proteomes" id="UP000007718"/>
    </source>
</evidence>
<dbReference type="RefSeq" id="WP_013615493.1">
    <property type="nucleotide sequence ID" value="NC_015161.1"/>
</dbReference>
<dbReference type="HOGENOM" id="CLU_180625_0_0_0"/>